<evidence type="ECO:0000313" key="9">
    <source>
        <dbReference type="Proteomes" id="UP001153069"/>
    </source>
</evidence>
<dbReference type="Gene3D" id="3.30.40.10">
    <property type="entry name" value="Zinc/RING finger domain, C3HC4 (zinc finger)"/>
    <property type="match status" value="1"/>
</dbReference>
<sequence>MMVHRHLQHAKLGLVKSDEEEGSVKDPSLLFPYVVSIIVCVSLAVYALHYLHSYICRNIFGREPPFDPIEGEQVLANLTEDQRKAVTHALLSKYCKSAANFEQDSGKSKGNNAGTVKETSKEEATAASVERRSDSDPTRDAASASIQARQDQETNNGNESHDVEQGTKILTNDAPQKEEEGMGEKDQTSQSDTNNDDRECPICLGNFLEGDVLVESNKCRHVCHVNCISEWLSNGHDNCPVCRVQMITKEDLMRAAWTLVKKPTNGNDDREKSAEHHA</sequence>
<evidence type="ECO:0000313" key="8">
    <source>
        <dbReference type="EMBL" id="CAB9513514.1"/>
    </source>
</evidence>
<feature type="compositionally biased region" description="Polar residues" evidence="5">
    <location>
        <begin position="144"/>
        <end position="158"/>
    </location>
</feature>
<dbReference type="EMBL" id="CAICTM010000595">
    <property type="protein sequence ID" value="CAB9513514.1"/>
    <property type="molecule type" value="Genomic_DNA"/>
</dbReference>
<evidence type="ECO:0000259" key="7">
    <source>
        <dbReference type="PROSITE" id="PS50089"/>
    </source>
</evidence>
<dbReference type="SUPFAM" id="SSF57850">
    <property type="entry name" value="RING/U-box"/>
    <property type="match status" value="1"/>
</dbReference>
<organism evidence="8 9">
    <name type="scientific">Seminavis robusta</name>
    <dbReference type="NCBI Taxonomy" id="568900"/>
    <lineage>
        <taxon>Eukaryota</taxon>
        <taxon>Sar</taxon>
        <taxon>Stramenopiles</taxon>
        <taxon>Ochrophyta</taxon>
        <taxon>Bacillariophyta</taxon>
        <taxon>Bacillariophyceae</taxon>
        <taxon>Bacillariophycidae</taxon>
        <taxon>Naviculales</taxon>
        <taxon>Naviculaceae</taxon>
        <taxon>Seminavis</taxon>
    </lineage>
</organism>
<reference evidence="8" key="1">
    <citation type="submission" date="2020-06" db="EMBL/GenBank/DDBJ databases">
        <authorList>
            <consortium name="Plant Systems Biology data submission"/>
        </authorList>
    </citation>
    <scope>NUCLEOTIDE SEQUENCE</scope>
    <source>
        <strain evidence="8">D6</strain>
    </source>
</reference>
<keyword evidence="3" id="KW-0862">Zinc</keyword>
<dbReference type="InterPro" id="IPR053238">
    <property type="entry name" value="RING-H2_zinc_finger"/>
</dbReference>
<keyword evidence="1" id="KW-0479">Metal-binding</keyword>
<proteinExistence type="predicted"/>
<accession>A0A9N8E815</accession>
<evidence type="ECO:0000256" key="1">
    <source>
        <dbReference type="ARBA" id="ARBA00022723"/>
    </source>
</evidence>
<comment type="caution">
    <text evidence="8">The sequence shown here is derived from an EMBL/GenBank/DDBJ whole genome shotgun (WGS) entry which is preliminary data.</text>
</comment>
<dbReference type="PANTHER" id="PTHR14155">
    <property type="entry name" value="RING FINGER DOMAIN-CONTAINING"/>
    <property type="match status" value="1"/>
</dbReference>
<keyword evidence="6" id="KW-0472">Membrane</keyword>
<feature type="compositionally biased region" description="Polar residues" evidence="5">
    <location>
        <begin position="102"/>
        <end position="114"/>
    </location>
</feature>
<feature type="compositionally biased region" description="Basic and acidic residues" evidence="5">
    <location>
        <begin position="175"/>
        <end position="187"/>
    </location>
</feature>
<dbReference type="SMART" id="SM01197">
    <property type="entry name" value="FANCL_C"/>
    <property type="match status" value="1"/>
</dbReference>
<dbReference type="AlphaFoldDB" id="A0A9N8E815"/>
<dbReference type="InterPro" id="IPR001841">
    <property type="entry name" value="Znf_RING"/>
</dbReference>
<feature type="transmembrane region" description="Helical" evidence="6">
    <location>
        <begin position="30"/>
        <end position="51"/>
    </location>
</feature>
<evidence type="ECO:0000256" key="4">
    <source>
        <dbReference type="PROSITE-ProRule" id="PRU00175"/>
    </source>
</evidence>
<evidence type="ECO:0000256" key="5">
    <source>
        <dbReference type="SAM" id="MobiDB-lite"/>
    </source>
</evidence>
<keyword evidence="2 4" id="KW-0863">Zinc-finger</keyword>
<feature type="domain" description="RING-type" evidence="7">
    <location>
        <begin position="200"/>
        <end position="243"/>
    </location>
</feature>
<keyword evidence="6" id="KW-0812">Transmembrane</keyword>
<feature type="region of interest" description="Disordered" evidence="5">
    <location>
        <begin position="102"/>
        <end position="196"/>
    </location>
</feature>
<dbReference type="Pfam" id="PF13639">
    <property type="entry name" value="zf-RING_2"/>
    <property type="match status" value="1"/>
</dbReference>
<dbReference type="SMART" id="SM00184">
    <property type="entry name" value="RING"/>
    <property type="match status" value="1"/>
</dbReference>
<evidence type="ECO:0000256" key="6">
    <source>
        <dbReference type="SAM" id="Phobius"/>
    </source>
</evidence>
<protein>
    <submittedName>
        <fullName evidence="8">H2 finger protein</fullName>
    </submittedName>
</protein>
<gene>
    <name evidence="8" type="ORF">SEMRO_596_G172770.1</name>
</gene>
<keyword evidence="9" id="KW-1185">Reference proteome</keyword>
<evidence type="ECO:0000256" key="3">
    <source>
        <dbReference type="ARBA" id="ARBA00022833"/>
    </source>
</evidence>
<feature type="compositionally biased region" description="Basic and acidic residues" evidence="5">
    <location>
        <begin position="118"/>
        <end position="139"/>
    </location>
</feature>
<dbReference type="PANTHER" id="PTHR14155:SF627">
    <property type="entry name" value="OS06G0192800 PROTEIN"/>
    <property type="match status" value="1"/>
</dbReference>
<dbReference type="Proteomes" id="UP001153069">
    <property type="component" value="Unassembled WGS sequence"/>
</dbReference>
<dbReference type="GO" id="GO:0008270">
    <property type="term" value="F:zinc ion binding"/>
    <property type="evidence" value="ECO:0007669"/>
    <property type="project" value="UniProtKB-KW"/>
</dbReference>
<dbReference type="InterPro" id="IPR013083">
    <property type="entry name" value="Znf_RING/FYVE/PHD"/>
</dbReference>
<dbReference type="PROSITE" id="PS50089">
    <property type="entry name" value="ZF_RING_2"/>
    <property type="match status" value="1"/>
</dbReference>
<keyword evidence="6" id="KW-1133">Transmembrane helix</keyword>
<evidence type="ECO:0000256" key="2">
    <source>
        <dbReference type="ARBA" id="ARBA00022771"/>
    </source>
</evidence>
<name>A0A9N8E815_9STRA</name>
<dbReference type="OrthoDB" id="48923at2759"/>